<protein>
    <submittedName>
        <fullName evidence="6">Alpha/beta-hydrolase</fullName>
    </submittedName>
</protein>
<proteinExistence type="inferred from homology"/>
<organism evidence="6 7">
    <name type="scientific">Mycena maculata</name>
    <dbReference type="NCBI Taxonomy" id="230809"/>
    <lineage>
        <taxon>Eukaryota</taxon>
        <taxon>Fungi</taxon>
        <taxon>Dikarya</taxon>
        <taxon>Basidiomycota</taxon>
        <taxon>Agaricomycotina</taxon>
        <taxon>Agaricomycetes</taxon>
        <taxon>Agaricomycetidae</taxon>
        <taxon>Agaricales</taxon>
        <taxon>Marasmiineae</taxon>
        <taxon>Mycenaceae</taxon>
        <taxon>Mycena</taxon>
    </lineage>
</organism>
<evidence type="ECO:0000313" key="6">
    <source>
        <dbReference type="EMBL" id="KAJ7750482.1"/>
    </source>
</evidence>
<dbReference type="GO" id="GO:0016787">
    <property type="term" value="F:hydrolase activity"/>
    <property type="evidence" value="ECO:0007669"/>
    <property type="project" value="UniProtKB-KW"/>
</dbReference>
<dbReference type="EMBL" id="JARJLG010000082">
    <property type="protein sequence ID" value="KAJ7750482.1"/>
    <property type="molecule type" value="Genomic_DNA"/>
</dbReference>
<dbReference type="InterPro" id="IPR013094">
    <property type="entry name" value="AB_hydrolase_3"/>
</dbReference>
<feature type="transmembrane region" description="Helical" evidence="4">
    <location>
        <begin position="12"/>
        <end position="31"/>
    </location>
</feature>
<name>A0AAD7N7U4_9AGAR</name>
<keyword evidence="4" id="KW-1133">Transmembrane helix</keyword>
<dbReference type="InterPro" id="IPR033140">
    <property type="entry name" value="Lipase_GDXG_put_SER_AS"/>
</dbReference>
<keyword evidence="2" id="KW-0378">Hydrolase</keyword>
<gene>
    <name evidence="6" type="ORF">DFH07DRAFT_922743</name>
</gene>
<dbReference type="PANTHER" id="PTHR48081:SF8">
    <property type="entry name" value="ALPHA_BETA HYDROLASE FOLD-3 DOMAIN-CONTAINING PROTEIN-RELATED"/>
    <property type="match status" value="1"/>
</dbReference>
<evidence type="ECO:0000256" key="3">
    <source>
        <dbReference type="PROSITE-ProRule" id="PRU10038"/>
    </source>
</evidence>
<evidence type="ECO:0000256" key="1">
    <source>
        <dbReference type="ARBA" id="ARBA00010515"/>
    </source>
</evidence>
<dbReference type="InterPro" id="IPR029058">
    <property type="entry name" value="AB_hydrolase_fold"/>
</dbReference>
<dbReference type="PANTHER" id="PTHR48081">
    <property type="entry name" value="AB HYDROLASE SUPERFAMILY PROTEIN C4A8.06C"/>
    <property type="match status" value="1"/>
</dbReference>
<feature type="domain" description="Alpha/beta hydrolase fold-3" evidence="5">
    <location>
        <begin position="139"/>
        <end position="372"/>
    </location>
</feature>
<evidence type="ECO:0000259" key="5">
    <source>
        <dbReference type="Pfam" id="PF07859"/>
    </source>
</evidence>
<dbReference type="InterPro" id="IPR050300">
    <property type="entry name" value="GDXG_lipolytic_enzyme"/>
</dbReference>
<dbReference type="PROSITE" id="PS01174">
    <property type="entry name" value="LIPASE_GDXG_SER"/>
    <property type="match status" value="1"/>
</dbReference>
<dbReference type="AlphaFoldDB" id="A0AAD7N7U4"/>
<dbReference type="Gene3D" id="3.40.50.1820">
    <property type="entry name" value="alpha/beta hydrolase"/>
    <property type="match status" value="1"/>
</dbReference>
<dbReference type="SUPFAM" id="SSF53474">
    <property type="entry name" value="alpha/beta-Hydrolases"/>
    <property type="match status" value="1"/>
</dbReference>
<comment type="similarity">
    <text evidence="1">Belongs to the 'GDXG' lipolytic enzyme family.</text>
</comment>
<evidence type="ECO:0000256" key="4">
    <source>
        <dbReference type="SAM" id="Phobius"/>
    </source>
</evidence>
<reference evidence="6" key="1">
    <citation type="submission" date="2023-03" db="EMBL/GenBank/DDBJ databases">
        <title>Massive genome expansion in bonnet fungi (Mycena s.s.) driven by repeated elements and novel gene families across ecological guilds.</title>
        <authorList>
            <consortium name="Lawrence Berkeley National Laboratory"/>
            <person name="Harder C.B."/>
            <person name="Miyauchi S."/>
            <person name="Viragh M."/>
            <person name="Kuo A."/>
            <person name="Thoen E."/>
            <person name="Andreopoulos B."/>
            <person name="Lu D."/>
            <person name="Skrede I."/>
            <person name="Drula E."/>
            <person name="Henrissat B."/>
            <person name="Morin E."/>
            <person name="Kohler A."/>
            <person name="Barry K."/>
            <person name="LaButti K."/>
            <person name="Morin E."/>
            <person name="Salamov A."/>
            <person name="Lipzen A."/>
            <person name="Mereny Z."/>
            <person name="Hegedus B."/>
            <person name="Baldrian P."/>
            <person name="Stursova M."/>
            <person name="Weitz H."/>
            <person name="Taylor A."/>
            <person name="Grigoriev I.V."/>
            <person name="Nagy L.G."/>
            <person name="Martin F."/>
            <person name="Kauserud H."/>
        </authorList>
    </citation>
    <scope>NUCLEOTIDE SEQUENCE</scope>
    <source>
        <strain evidence="6">CBHHK188m</strain>
    </source>
</reference>
<comment type="caution">
    <text evidence="6">The sequence shown here is derived from an EMBL/GenBank/DDBJ whole genome shotgun (WGS) entry which is preliminary data.</text>
</comment>
<feature type="active site" evidence="3">
    <location>
        <position position="225"/>
    </location>
</feature>
<keyword evidence="7" id="KW-1185">Reference proteome</keyword>
<evidence type="ECO:0000313" key="7">
    <source>
        <dbReference type="Proteomes" id="UP001215280"/>
    </source>
</evidence>
<sequence length="395" mass="42992">MPFAFHRQPFKSVYLLVGTIYIFIRLPVWTARNFIPAWRARKGWSITRSLVMELINAATSIMLQTGLPSPEPLEKLALSAAKTGFVWVEPTPDLIVGDIQRFAQLNEVSALRIGGFWYGARGPGDVVGQRADPREKVIYHLHGGGFVMGSGSPAFLPTAATIEGILEHVPQFSRVYALEYRLASGAPFPTCNPFPTALIDAIAGYDYLIRQIGFSPDNIIVSGDSAGGVLAYQLARHIDAANLATLPQPGALLLLSPSADSGWRTPPGGSMQTNRRSDYVRTWFDAGYVPPTLLGALPVGELDQPWLSPGSPVLSNAETAGLFKGFPQTFILAGEAEMSRDSMRTLRDRMRADMGESQVQYAEIAGAPHDFTGMTILEPERTMGLKAIGKWVCDL</sequence>
<evidence type="ECO:0000256" key="2">
    <source>
        <dbReference type="ARBA" id="ARBA00022801"/>
    </source>
</evidence>
<dbReference type="Proteomes" id="UP001215280">
    <property type="component" value="Unassembled WGS sequence"/>
</dbReference>
<dbReference type="Pfam" id="PF07859">
    <property type="entry name" value="Abhydrolase_3"/>
    <property type="match status" value="1"/>
</dbReference>
<accession>A0AAD7N7U4</accession>
<keyword evidence="4" id="KW-0812">Transmembrane</keyword>
<keyword evidence="4" id="KW-0472">Membrane</keyword>